<dbReference type="Proteomes" id="UP000091857">
    <property type="component" value="Chromosome 17"/>
</dbReference>
<organism evidence="1 2">
    <name type="scientific">Manihot esculenta</name>
    <name type="common">Cassava</name>
    <name type="synonym">Jatropha manihot</name>
    <dbReference type="NCBI Taxonomy" id="3983"/>
    <lineage>
        <taxon>Eukaryota</taxon>
        <taxon>Viridiplantae</taxon>
        <taxon>Streptophyta</taxon>
        <taxon>Embryophyta</taxon>
        <taxon>Tracheophyta</taxon>
        <taxon>Spermatophyta</taxon>
        <taxon>Magnoliopsida</taxon>
        <taxon>eudicotyledons</taxon>
        <taxon>Gunneridae</taxon>
        <taxon>Pentapetalae</taxon>
        <taxon>rosids</taxon>
        <taxon>fabids</taxon>
        <taxon>Malpighiales</taxon>
        <taxon>Euphorbiaceae</taxon>
        <taxon>Crotonoideae</taxon>
        <taxon>Manihoteae</taxon>
        <taxon>Manihot</taxon>
    </lineage>
</organism>
<accession>A0ACB7G1G7</accession>
<protein>
    <submittedName>
        <fullName evidence="1">Uncharacterized protein</fullName>
    </submittedName>
</protein>
<reference evidence="2" key="1">
    <citation type="journal article" date="2016" name="Nat. Biotechnol.">
        <title>Sequencing wild and cultivated cassava and related species reveals extensive interspecific hybridization and genetic diversity.</title>
        <authorList>
            <person name="Bredeson J.V."/>
            <person name="Lyons J.B."/>
            <person name="Prochnik S.E."/>
            <person name="Wu G.A."/>
            <person name="Ha C.M."/>
            <person name="Edsinger-Gonzales E."/>
            <person name="Grimwood J."/>
            <person name="Schmutz J."/>
            <person name="Rabbi I.Y."/>
            <person name="Egesi C."/>
            <person name="Nauluvula P."/>
            <person name="Lebot V."/>
            <person name="Ndunguru J."/>
            <person name="Mkamilo G."/>
            <person name="Bart R.S."/>
            <person name="Setter T.L."/>
            <person name="Gleadow R.M."/>
            <person name="Kulakow P."/>
            <person name="Ferguson M.E."/>
            <person name="Rounsley S."/>
            <person name="Rokhsar D.S."/>
        </authorList>
    </citation>
    <scope>NUCLEOTIDE SEQUENCE [LARGE SCALE GENOMIC DNA]</scope>
    <source>
        <strain evidence="2">cv. AM560-2</strain>
    </source>
</reference>
<keyword evidence="2" id="KW-1185">Reference proteome</keyword>
<comment type="caution">
    <text evidence="1">The sequence shown here is derived from an EMBL/GenBank/DDBJ whole genome shotgun (WGS) entry which is preliminary data.</text>
</comment>
<sequence length="724" mass="80363">MLHKGYTRSLAHSLSAKRLRRIMNGEGSEDWDADFLDQLLQVEKIALSSSSCSSASKLNPEPLVSSQPTAVSSHIPPFQHQQISCITHSPPRELSQRPIDSDNRFSNGFSSVFPPISLPQDDAKDREIDSLKRELGHVTKKLLDLEQECLELRNERNKKEEQIKFVYSRAAEKDMGIHCLKNTNLECGVPSLNNHGFPQQFSNAKSLGNKFGYQVCLAASSSKDIGVQTDKAGESSNVDLNDASPSRTELSDKLLGIWGSTSDQNLGRNLTSKLFMACPADFHFLFGRMTISALTKSADAVLDEWSSNAALQSHMHSFHASEAAKVSCLYSVLTKINNGLLSLEALLQPLIDLCYLENVYILCSSLSILHVFLKHMFTLRGKWEKRDSFKVKGVKSVNNFKDAGMCSGSEEASCASYRLFGTKPSGPEMLCKNGVWNIDSGLPCSSVDWVSLFYLLLQIAVQKTEERVRLETVSIMNVILLRTNAYAEREIFGKAPVFKSIAQFLKKESSSHVQKEALHLLYLLLNCPKLLSALCPSCKEGDNTANEDNASPCEDFNAILEGLVDCVTCNGNSIQDIELRKRAIIMMAFLASSVKSGFEILVNHKLHGEKNFLMLILQVLISEMDVELSLSSEPAENIRARTLLMREGLILLNRLVSNLSSSAIVLRALTASRDTASLIIDIVSRLSKKGQILRSADSITRQMREIEVVNLARVLKKRVYTYLG</sequence>
<gene>
    <name evidence="1" type="ORF">MANES_17G016001v8</name>
</gene>
<proteinExistence type="predicted"/>
<evidence type="ECO:0000313" key="2">
    <source>
        <dbReference type="Proteomes" id="UP000091857"/>
    </source>
</evidence>
<evidence type="ECO:0000313" key="1">
    <source>
        <dbReference type="EMBL" id="KAG8634092.1"/>
    </source>
</evidence>
<name>A0ACB7G1G7_MANES</name>
<dbReference type="EMBL" id="CM004403">
    <property type="protein sequence ID" value="KAG8634092.1"/>
    <property type="molecule type" value="Genomic_DNA"/>
</dbReference>